<keyword evidence="1" id="KW-0597">Phosphoprotein</keyword>
<dbReference type="Gene3D" id="3.30.750.24">
    <property type="entry name" value="STAS domain"/>
    <property type="match status" value="1"/>
</dbReference>
<dbReference type="Gene3D" id="1.10.490.10">
    <property type="entry name" value="Globins"/>
    <property type="match status" value="1"/>
</dbReference>
<dbReference type="InterPro" id="IPR009050">
    <property type="entry name" value="Globin-like_sf"/>
</dbReference>
<dbReference type="SUPFAM" id="SSF46458">
    <property type="entry name" value="Globin-like"/>
    <property type="match status" value="1"/>
</dbReference>
<dbReference type="Pfam" id="PF11563">
    <property type="entry name" value="Protoglobin"/>
    <property type="match status" value="1"/>
</dbReference>
<dbReference type="Proteomes" id="UP000504844">
    <property type="component" value="Chromosome"/>
</dbReference>
<dbReference type="PROSITE" id="PS50801">
    <property type="entry name" value="STAS"/>
    <property type="match status" value="1"/>
</dbReference>
<evidence type="ECO:0000313" key="3">
    <source>
        <dbReference type="EMBL" id="QKJ67167.1"/>
    </source>
</evidence>
<dbReference type="KEGG" id="dee:HQN60_10905"/>
<dbReference type="RefSeq" id="WP_173533670.1">
    <property type="nucleotide sequence ID" value="NZ_CP054143.1"/>
</dbReference>
<dbReference type="GO" id="GO:0020037">
    <property type="term" value="F:heme binding"/>
    <property type="evidence" value="ECO:0007669"/>
    <property type="project" value="InterPro"/>
</dbReference>
<feature type="domain" description="STAS" evidence="2">
    <location>
        <begin position="175"/>
        <end position="286"/>
    </location>
</feature>
<reference evidence="3 4" key="1">
    <citation type="submission" date="2020-05" db="EMBL/GenBank/DDBJ databases">
        <title>Complete genome sequence of Deefgea sp. D17.</title>
        <authorList>
            <person name="Bae J.-W."/>
            <person name="Han J.E."/>
        </authorList>
    </citation>
    <scope>NUCLEOTIDE SEQUENCE [LARGE SCALE GENOMIC DNA]</scope>
    <source>
        <strain evidence="3 4">D17</strain>
    </source>
</reference>
<dbReference type="PANTHER" id="PTHR33745">
    <property type="entry name" value="RSBT ANTAGONIST PROTEIN RSBS-RELATED"/>
    <property type="match status" value="1"/>
</dbReference>
<organism evidence="3 4">
    <name type="scientific">Deefgea piscis</name>
    <dbReference type="NCBI Taxonomy" id="2739061"/>
    <lineage>
        <taxon>Bacteria</taxon>
        <taxon>Pseudomonadati</taxon>
        <taxon>Pseudomonadota</taxon>
        <taxon>Betaproteobacteria</taxon>
        <taxon>Neisseriales</taxon>
        <taxon>Chitinibacteraceae</taxon>
        <taxon>Deefgea</taxon>
    </lineage>
</organism>
<dbReference type="InterPro" id="IPR051932">
    <property type="entry name" value="Bact_StressResp_Reg"/>
</dbReference>
<dbReference type="InterPro" id="IPR012292">
    <property type="entry name" value="Globin/Proto"/>
</dbReference>
<dbReference type="InterPro" id="IPR039379">
    <property type="entry name" value="Protoglobin_sensor_dom"/>
</dbReference>
<keyword evidence="4" id="KW-1185">Reference proteome</keyword>
<evidence type="ECO:0000259" key="2">
    <source>
        <dbReference type="PROSITE" id="PS50801"/>
    </source>
</evidence>
<sequence>MQTDLREMKTSGLMKMHDLDESDLVMVRKYGAIISPKLEEYAVIFYEWIAELPEYQVLFSNPEVMGRARSEQINYWRSFFNARVDDTYVQERRKIGEVHARVGLSLPSYFAAMNVSFIIFTKKLYDGGLYSEEYSSAISALTKLMHFDITIVVETYSRLINERISKQSKALMEMSTPVTQIWQDILMLPVVGIIDSKRAQDIMMTILSRIGETRAKVFIMDISGVAVVDSAVANHLFKITKSTGLMGCTSLISGISPAIAQTIVNLGINVDEVNSTATLRDALEQAFKIIGRTVT</sequence>
<protein>
    <submittedName>
        <fullName evidence="3">STAS domain-containing protein</fullName>
    </submittedName>
</protein>
<name>A0A6M8SZG1_9NEIS</name>
<dbReference type="CDD" id="cd07041">
    <property type="entry name" value="STAS_RsbR_RsbS_like"/>
    <property type="match status" value="1"/>
</dbReference>
<dbReference type="InterPro" id="IPR044398">
    <property type="entry name" value="Globin-sensor_dom"/>
</dbReference>
<evidence type="ECO:0000256" key="1">
    <source>
        <dbReference type="ARBA" id="ARBA00022553"/>
    </source>
</evidence>
<evidence type="ECO:0000313" key="4">
    <source>
        <dbReference type="Proteomes" id="UP000504844"/>
    </source>
</evidence>
<dbReference type="SUPFAM" id="SSF52091">
    <property type="entry name" value="SpoIIaa-like"/>
    <property type="match status" value="1"/>
</dbReference>
<dbReference type="InterPro" id="IPR002645">
    <property type="entry name" value="STAS_dom"/>
</dbReference>
<proteinExistence type="predicted"/>
<dbReference type="PANTHER" id="PTHR33745:SF3">
    <property type="entry name" value="RSBT CO-ANTAGONIST PROTEIN RSBRC"/>
    <property type="match status" value="1"/>
</dbReference>
<gene>
    <name evidence="3" type="ORF">HQN60_10905</name>
</gene>
<accession>A0A6M8SZG1</accession>
<dbReference type="GO" id="GO:0019825">
    <property type="term" value="F:oxygen binding"/>
    <property type="evidence" value="ECO:0007669"/>
    <property type="project" value="InterPro"/>
</dbReference>
<dbReference type="EMBL" id="CP054143">
    <property type="protein sequence ID" value="QKJ67167.1"/>
    <property type="molecule type" value="Genomic_DNA"/>
</dbReference>
<dbReference type="AlphaFoldDB" id="A0A6M8SZG1"/>
<dbReference type="Pfam" id="PF01740">
    <property type="entry name" value="STAS"/>
    <property type="match status" value="1"/>
</dbReference>
<dbReference type="CDD" id="cd01068">
    <property type="entry name" value="globin_sensor"/>
    <property type="match status" value="1"/>
</dbReference>
<dbReference type="InterPro" id="IPR036513">
    <property type="entry name" value="STAS_dom_sf"/>
</dbReference>